<evidence type="ECO:0000313" key="2">
    <source>
        <dbReference type="EMBL" id="RBW67270.1"/>
    </source>
</evidence>
<proteinExistence type="predicted"/>
<organism evidence="2 3">
    <name type="scientific">Bacillus taeanensis</name>
    <dbReference type="NCBI Taxonomy" id="273032"/>
    <lineage>
        <taxon>Bacteria</taxon>
        <taxon>Bacillati</taxon>
        <taxon>Bacillota</taxon>
        <taxon>Bacilli</taxon>
        <taxon>Bacillales</taxon>
        <taxon>Bacillaceae</taxon>
        <taxon>Bacillus</taxon>
    </lineage>
</organism>
<evidence type="ECO:0000313" key="3">
    <source>
        <dbReference type="Proteomes" id="UP000253314"/>
    </source>
</evidence>
<name>A0A366XLM3_9BACI</name>
<dbReference type="AlphaFoldDB" id="A0A366XLM3"/>
<accession>A0A366XLM3</accession>
<dbReference type="Pfam" id="PF13276">
    <property type="entry name" value="HTH_21"/>
    <property type="match status" value="1"/>
</dbReference>
<dbReference type="InterPro" id="IPR025948">
    <property type="entry name" value="HTH-like_dom"/>
</dbReference>
<dbReference type="Proteomes" id="UP000253314">
    <property type="component" value="Unassembled WGS sequence"/>
</dbReference>
<reference evidence="2 3" key="1">
    <citation type="submission" date="2018-07" db="EMBL/GenBank/DDBJ databases">
        <title>Lottiidibacillus patelloidae gen. nov., sp. nov., isolated from the intestinal tract of a marine limpet and the reclassification of B. taeanensis BH030017T, B. algicola KMM 3737T and B. hwajinpoensis SW-72T as genus Lottiidibacillus.</title>
        <authorList>
            <person name="Liu R."/>
            <person name="Huang Z."/>
        </authorList>
    </citation>
    <scope>NUCLEOTIDE SEQUENCE [LARGE SCALE GENOMIC DNA]</scope>
    <source>
        <strain evidence="2 3">BH030017</strain>
    </source>
</reference>
<dbReference type="EMBL" id="QOCW01000049">
    <property type="protein sequence ID" value="RBW67270.1"/>
    <property type="molecule type" value="Genomic_DNA"/>
</dbReference>
<gene>
    <name evidence="2" type="ORF">DS031_23245</name>
</gene>
<evidence type="ECO:0000259" key="1">
    <source>
        <dbReference type="Pfam" id="PF13276"/>
    </source>
</evidence>
<protein>
    <recommendedName>
        <fullName evidence="1">HTH-like domain-containing protein</fullName>
    </recommendedName>
</protein>
<feature type="domain" description="HTH-like" evidence="1">
    <location>
        <begin position="61"/>
        <end position="118"/>
    </location>
</feature>
<keyword evidence="3" id="KW-1185">Reference proteome</keyword>
<sequence>MEIADKWINKGYPKTIVLRIVGISRSTYYYQKSYRVEEKTVSEGRPAPGFSIKTDGTKVFDDQIKEWLLQLIEHEGTAYGYHKLTMALRRYFDLTINKKKVYRLCKELGILRPQREKKTYYPRKLAKTIRLPTPINCGKQT</sequence>
<comment type="caution">
    <text evidence="2">The sequence shown here is derived from an EMBL/GenBank/DDBJ whole genome shotgun (WGS) entry which is preliminary data.</text>
</comment>
<dbReference type="OrthoDB" id="9781005at2"/>